<evidence type="ECO:0000256" key="2">
    <source>
        <dbReference type="SAM" id="Phobius"/>
    </source>
</evidence>
<evidence type="ECO:0000256" key="1">
    <source>
        <dbReference type="SAM" id="MobiDB-lite"/>
    </source>
</evidence>
<feature type="transmembrane region" description="Helical" evidence="2">
    <location>
        <begin position="134"/>
        <end position="157"/>
    </location>
</feature>
<feature type="transmembrane region" description="Helical" evidence="2">
    <location>
        <begin position="109"/>
        <end position="128"/>
    </location>
</feature>
<reference evidence="3" key="1">
    <citation type="submission" date="2020-05" db="EMBL/GenBank/DDBJ databases">
        <authorList>
            <person name="Chiriac C."/>
            <person name="Salcher M."/>
            <person name="Ghai R."/>
            <person name="Kavagutti S V."/>
        </authorList>
    </citation>
    <scope>NUCLEOTIDE SEQUENCE</scope>
</reference>
<proteinExistence type="predicted"/>
<dbReference type="AlphaFoldDB" id="A0A6J7ASS4"/>
<protein>
    <submittedName>
        <fullName evidence="3">Unannotated protein</fullName>
    </submittedName>
</protein>
<dbReference type="InterPro" id="IPR021403">
    <property type="entry name" value="DUF3043"/>
</dbReference>
<accession>A0A6J7ASS4</accession>
<sequence length="205" mass="22493">MLGFKKKDSASGASSTDPAKAPPGSTTGAGPGGTKGHATPSRREAEDARKNQLKIPKDPKAAKKAARQRDQEERSRARQGMKNGEERYLPARDRGPARAFVRDFVDGRITLAEFFIFIAIAVLALGFIKNQFIQSWVSIGFFAVTALIVVDTVVLLVQLSLRAKKEFAEATDRKGLLLYATLRTLQLRRLRLPPPRVRRGGAPKV</sequence>
<keyword evidence="2" id="KW-1133">Transmembrane helix</keyword>
<feature type="compositionally biased region" description="Basic and acidic residues" evidence="1">
    <location>
        <begin position="41"/>
        <end position="76"/>
    </location>
</feature>
<evidence type="ECO:0000313" key="3">
    <source>
        <dbReference type="EMBL" id="CAB4835009.1"/>
    </source>
</evidence>
<name>A0A6J7ASS4_9ZZZZ</name>
<gene>
    <name evidence="3" type="ORF">UFOPK3204_01647</name>
</gene>
<keyword evidence="2" id="KW-0812">Transmembrane</keyword>
<organism evidence="3">
    <name type="scientific">freshwater metagenome</name>
    <dbReference type="NCBI Taxonomy" id="449393"/>
    <lineage>
        <taxon>unclassified sequences</taxon>
        <taxon>metagenomes</taxon>
        <taxon>ecological metagenomes</taxon>
    </lineage>
</organism>
<keyword evidence="2" id="KW-0472">Membrane</keyword>
<dbReference type="Pfam" id="PF11241">
    <property type="entry name" value="DUF3043"/>
    <property type="match status" value="1"/>
</dbReference>
<dbReference type="EMBL" id="CAFABK010000113">
    <property type="protein sequence ID" value="CAB4835009.1"/>
    <property type="molecule type" value="Genomic_DNA"/>
</dbReference>
<feature type="region of interest" description="Disordered" evidence="1">
    <location>
        <begin position="1"/>
        <end position="89"/>
    </location>
</feature>